<protein>
    <submittedName>
        <fullName evidence="2">Uncharacterized protein</fullName>
    </submittedName>
</protein>
<dbReference type="Proteomes" id="UP000094526">
    <property type="component" value="Unassembled WGS sequence"/>
</dbReference>
<keyword evidence="3" id="KW-1185">Reference proteome</keyword>
<dbReference type="EMBL" id="LGRB01000020">
    <property type="protein sequence ID" value="OCT44636.1"/>
    <property type="molecule type" value="Genomic_DNA"/>
</dbReference>
<reference evidence="3" key="1">
    <citation type="submission" date="2015-07" db="EMBL/GenBank/DDBJ databases">
        <authorList>
            <person name="Teixeira M.M."/>
            <person name="Souza R.C."/>
            <person name="Almeida L.G."/>
            <person name="Vicente V.A."/>
            <person name="de Hoog S."/>
            <person name="Bocca A.L."/>
            <person name="de Almeida S.R."/>
            <person name="Vasconcelos A.T."/>
            <person name="Felipe M.S."/>
        </authorList>
    </citation>
    <scope>NUCLEOTIDE SEQUENCE [LARGE SCALE GENOMIC DNA]</scope>
    <source>
        <strain evidence="3">KSF</strain>
    </source>
</reference>
<sequence length="116" mass="12454">MNIPTPIQSGVLSPSVLGVPRNRSHGSSNQMLQLDNHRLGAALFAAVAQKQGRPGARDDNNDNASSSKPLRGGGNVNSAYPEYIWEDEEIRRLAELGGATITATSAPKTSYYNREC</sequence>
<comment type="caution">
    <text evidence="2">The sequence shown here is derived from an EMBL/GenBank/DDBJ whole genome shotgun (WGS) entry which is preliminary data.</text>
</comment>
<dbReference type="AlphaFoldDB" id="A0A1C1C808"/>
<dbReference type="VEuPathDB" id="FungiDB:CLCR_06448"/>
<evidence type="ECO:0000313" key="3">
    <source>
        <dbReference type="Proteomes" id="UP000094526"/>
    </source>
</evidence>
<feature type="region of interest" description="Disordered" evidence="1">
    <location>
        <begin position="48"/>
        <end position="78"/>
    </location>
</feature>
<organism evidence="2 3">
    <name type="scientific">Cladophialophora carrionii</name>
    <dbReference type="NCBI Taxonomy" id="86049"/>
    <lineage>
        <taxon>Eukaryota</taxon>
        <taxon>Fungi</taxon>
        <taxon>Dikarya</taxon>
        <taxon>Ascomycota</taxon>
        <taxon>Pezizomycotina</taxon>
        <taxon>Eurotiomycetes</taxon>
        <taxon>Chaetothyriomycetidae</taxon>
        <taxon>Chaetothyriales</taxon>
        <taxon>Herpotrichiellaceae</taxon>
        <taxon>Cladophialophora</taxon>
    </lineage>
</organism>
<feature type="compositionally biased region" description="Polar residues" evidence="1">
    <location>
        <begin position="1"/>
        <end position="12"/>
    </location>
</feature>
<evidence type="ECO:0000313" key="2">
    <source>
        <dbReference type="EMBL" id="OCT44636.1"/>
    </source>
</evidence>
<dbReference type="OrthoDB" id="10551852at2759"/>
<accession>A0A1C1C808</accession>
<feature type="region of interest" description="Disordered" evidence="1">
    <location>
        <begin position="1"/>
        <end position="33"/>
    </location>
</feature>
<evidence type="ECO:0000256" key="1">
    <source>
        <dbReference type="SAM" id="MobiDB-lite"/>
    </source>
</evidence>
<name>A0A1C1C808_9EURO</name>
<gene>
    <name evidence="2" type="ORF">CLCR_06448</name>
</gene>
<proteinExistence type="predicted"/>